<feature type="region of interest" description="Disordered" evidence="1">
    <location>
        <begin position="546"/>
        <end position="599"/>
    </location>
</feature>
<dbReference type="Proteomes" id="UP001174934">
    <property type="component" value="Unassembled WGS sequence"/>
</dbReference>
<keyword evidence="2" id="KW-1133">Transmembrane helix</keyword>
<reference evidence="3" key="1">
    <citation type="submission" date="2023-06" db="EMBL/GenBank/DDBJ databases">
        <title>Genome-scale phylogeny and comparative genomics of the fungal order Sordariales.</title>
        <authorList>
            <consortium name="Lawrence Berkeley National Laboratory"/>
            <person name="Hensen N."/>
            <person name="Bonometti L."/>
            <person name="Westerberg I."/>
            <person name="Brannstrom I.O."/>
            <person name="Guillou S."/>
            <person name="Cros-Aarteil S."/>
            <person name="Calhoun S."/>
            <person name="Haridas S."/>
            <person name="Kuo A."/>
            <person name="Mondo S."/>
            <person name="Pangilinan J."/>
            <person name="Riley R."/>
            <person name="LaButti K."/>
            <person name="Andreopoulos B."/>
            <person name="Lipzen A."/>
            <person name="Chen C."/>
            <person name="Yanf M."/>
            <person name="Daum C."/>
            <person name="Ng V."/>
            <person name="Clum A."/>
            <person name="Steindorff A."/>
            <person name="Ohm R."/>
            <person name="Martin F."/>
            <person name="Silar P."/>
            <person name="Natvig D."/>
            <person name="Lalanne C."/>
            <person name="Gautier V."/>
            <person name="Ament-velasquez S.L."/>
            <person name="Kruys A."/>
            <person name="Hutchinson M.I."/>
            <person name="Powell A.J."/>
            <person name="Barry K."/>
            <person name="Miller A.N."/>
            <person name="Grigoriev I.V."/>
            <person name="Debuchy R."/>
            <person name="Gladieux P."/>
            <person name="Thoren M.H."/>
            <person name="Johannesson H."/>
        </authorList>
    </citation>
    <scope>NUCLEOTIDE SEQUENCE</scope>
    <source>
        <strain evidence="3">SMH3391-2</strain>
    </source>
</reference>
<organism evidence="3 4">
    <name type="scientific">Bombardia bombarda</name>
    <dbReference type="NCBI Taxonomy" id="252184"/>
    <lineage>
        <taxon>Eukaryota</taxon>
        <taxon>Fungi</taxon>
        <taxon>Dikarya</taxon>
        <taxon>Ascomycota</taxon>
        <taxon>Pezizomycotina</taxon>
        <taxon>Sordariomycetes</taxon>
        <taxon>Sordariomycetidae</taxon>
        <taxon>Sordariales</taxon>
        <taxon>Lasiosphaeriaceae</taxon>
        <taxon>Bombardia</taxon>
    </lineage>
</organism>
<protein>
    <recommendedName>
        <fullName evidence="5">Modin</fullName>
    </recommendedName>
</protein>
<sequence>MDNSTASSSNGGGDGNGNDAVNWVALVVSLVALLGTIAQVLQQYYASAAGYVNCGESVMGEWHNSKRRKFRPYELRFEVQFEAPVIFVSFPANQKGPVKNQPINYVNGTPESLKATRSLLPQDEEKHRQALRESNVHTADNERATWVTLLSQLQSMERESAQWQLQQQKIGPPQPLLADFSKHTLAIAVQAKKRSWDTMPSDVRKPYATSAMCHVLEIAAMMGIYWKEFDRSKDKYRGEGNGFILTGSHVADLGLMFTFRIYGKSRFEENRVIPVDEVKELCCGFVSTIFQETKDRRRLEFPNEESRDLGFLQLGSQDEVAETMVQIECNTNTADYFRKDDKKHDHLFPVAFELLGMLGRTLHIRNSCFRMLPNPTPYHWDKNFFNLRRLIKEYSIRIGDTDILPGVPQVQALEELSKSVISALAADKGKAPEGSVYSMDVLNTLHDALDQCDKYLRTRQRDLLRMVLREHFQEVMKMINNPGLGEDEAAEEGDLERDDDSSTGKPKARRFDELSAASPEERQEKFMDIYFYVVLNQVRERAVQSFERRRSTHYAPSMRGRSPSLESNNSVNRPFSTPPTPPTIVASSEPSSPRPRELAHQRGISMPLLEVPRIAGHLPRGYMDTESLDTEAATIWCTLVFRMLCWLLLHDFHKKDVQIPKSELLGSRLPVYIA</sequence>
<gene>
    <name evidence="3" type="ORF">B0T17DRAFT_184209</name>
</gene>
<evidence type="ECO:0000256" key="1">
    <source>
        <dbReference type="SAM" id="MobiDB-lite"/>
    </source>
</evidence>
<keyword evidence="4" id="KW-1185">Reference proteome</keyword>
<feature type="transmembrane region" description="Helical" evidence="2">
    <location>
        <begin position="20"/>
        <end position="41"/>
    </location>
</feature>
<feature type="compositionally biased region" description="Polar residues" evidence="1">
    <location>
        <begin position="564"/>
        <end position="575"/>
    </location>
</feature>
<dbReference type="EMBL" id="JAULSR010000002">
    <property type="protein sequence ID" value="KAK0629373.1"/>
    <property type="molecule type" value="Genomic_DNA"/>
</dbReference>
<feature type="compositionally biased region" description="Acidic residues" evidence="1">
    <location>
        <begin position="485"/>
        <end position="501"/>
    </location>
</feature>
<proteinExistence type="predicted"/>
<keyword evidence="2" id="KW-0812">Transmembrane</keyword>
<name>A0AA39X8R7_9PEZI</name>
<feature type="compositionally biased region" description="Basic and acidic residues" evidence="1">
    <location>
        <begin position="509"/>
        <end position="518"/>
    </location>
</feature>
<evidence type="ECO:0000313" key="4">
    <source>
        <dbReference type="Proteomes" id="UP001174934"/>
    </source>
</evidence>
<evidence type="ECO:0000256" key="2">
    <source>
        <dbReference type="SAM" id="Phobius"/>
    </source>
</evidence>
<evidence type="ECO:0000313" key="3">
    <source>
        <dbReference type="EMBL" id="KAK0629373.1"/>
    </source>
</evidence>
<feature type="region of interest" description="Disordered" evidence="1">
    <location>
        <begin position="483"/>
        <end position="518"/>
    </location>
</feature>
<keyword evidence="2" id="KW-0472">Membrane</keyword>
<comment type="caution">
    <text evidence="3">The sequence shown here is derived from an EMBL/GenBank/DDBJ whole genome shotgun (WGS) entry which is preliminary data.</text>
</comment>
<evidence type="ECO:0008006" key="5">
    <source>
        <dbReference type="Google" id="ProtNLM"/>
    </source>
</evidence>
<dbReference type="AlphaFoldDB" id="A0AA39X8R7"/>
<accession>A0AA39X8R7</accession>